<accession>A0A6N3AD93</accession>
<evidence type="ECO:0000313" key="3">
    <source>
        <dbReference type="EMBL" id="VYT90309.1"/>
    </source>
</evidence>
<dbReference type="Pfam" id="PF03602">
    <property type="entry name" value="Cons_hypoth95"/>
    <property type="match status" value="1"/>
</dbReference>
<dbReference type="GO" id="GO:0052913">
    <property type="term" value="F:16S rRNA (guanine(966)-N(2))-methyltransferase activity"/>
    <property type="evidence" value="ECO:0007669"/>
    <property type="project" value="UniProtKB-EC"/>
</dbReference>
<dbReference type="SUPFAM" id="SSF53335">
    <property type="entry name" value="S-adenosyl-L-methionine-dependent methyltransferases"/>
    <property type="match status" value="1"/>
</dbReference>
<dbReference type="InterPro" id="IPR029063">
    <property type="entry name" value="SAM-dependent_MTases_sf"/>
</dbReference>
<name>A0A6N3AD93_EUBLI</name>
<dbReference type="InterPro" id="IPR002052">
    <property type="entry name" value="DNA_methylase_N6_adenine_CS"/>
</dbReference>
<dbReference type="PANTHER" id="PTHR43542">
    <property type="entry name" value="METHYLTRANSFERASE"/>
    <property type="match status" value="1"/>
</dbReference>
<sequence>MRVIAGEKRGTKLVSIDGDFIRPTTDKVKGAVFNSVQVELREAQVFVDLFGGSGAMGIEALSRGIPQAYFFDISRNSIGIIKKNLKLTGFESKAIVKNCSAEEGIGFLCKNSVKCDMIYMDPPYKDGISMISIVEKICEKKILNSDGIIMMEHEKSVIMPIAIKSFAKYKEKKYGTTLVSFYSWENFDQ</sequence>
<dbReference type="Gene3D" id="3.40.50.150">
    <property type="entry name" value="Vaccinia Virus protein VP39"/>
    <property type="match status" value="1"/>
</dbReference>
<reference evidence="3" key="1">
    <citation type="submission" date="2019-11" db="EMBL/GenBank/DDBJ databases">
        <authorList>
            <person name="Feng L."/>
        </authorList>
    </citation>
    <scope>NUCLEOTIDE SEQUENCE</scope>
    <source>
        <strain evidence="3">ElimosumLFYP34</strain>
    </source>
</reference>
<evidence type="ECO:0000256" key="2">
    <source>
        <dbReference type="ARBA" id="ARBA00022679"/>
    </source>
</evidence>
<dbReference type="PROSITE" id="PS00092">
    <property type="entry name" value="N6_MTASE"/>
    <property type="match status" value="1"/>
</dbReference>
<dbReference type="CDD" id="cd02440">
    <property type="entry name" value="AdoMet_MTases"/>
    <property type="match status" value="1"/>
</dbReference>
<dbReference type="AlphaFoldDB" id="A0A6N3AD93"/>
<dbReference type="GO" id="GO:0003676">
    <property type="term" value="F:nucleic acid binding"/>
    <property type="evidence" value="ECO:0007669"/>
    <property type="project" value="InterPro"/>
</dbReference>
<gene>
    <name evidence="3" type="primary">rsmD</name>
    <name evidence="3" type="ORF">ELLFYP34_02201</name>
</gene>
<dbReference type="InterPro" id="IPR004398">
    <property type="entry name" value="RNA_MeTrfase_RsmD"/>
</dbReference>
<dbReference type="PANTHER" id="PTHR43542:SF1">
    <property type="entry name" value="METHYLTRANSFERASE"/>
    <property type="match status" value="1"/>
</dbReference>
<keyword evidence="1 3" id="KW-0489">Methyltransferase</keyword>
<evidence type="ECO:0000256" key="1">
    <source>
        <dbReference type="ARBA" id="ARBA00022603"/>
    </source>
</evidence>
<dbReference type="PIRSF" id="PIRSF004553">
    <property type="entry name" value="CHP00095"/>
    <property type="match status" value="1"/>
</dbReference>
<keyword evidence="2 3" id="KW-0808">Transferase</keyword>
<protein>
    <submittedName>
        <fullName evidence="3">Ribosomal RNA small subunit methyltransferase D</fullName>
        <ecNumber evidence="3">2.1.1.171</ecNumber>
    </submittedName>
</protein>
<dbReference type="NCBIfam" id="TIGR00095">
    <property type="entry name" value="16S rRNA (guanine(966)-N(2))-methyltransferase RsmD"/>
    <property type="match status" value="1"/>
</dbReference>
<dbReference type="EC" id="2.1.1.171" evidence="3"/>
<dbReference type="EMBL" id="CACRTR010000004">
    <property type="protein sequence ID" value="VYT90309.1"/>
    <property type="molecule type" value="Genomic_DNA"/>
</dbReference>
<organism evidence="3">
    <name type="scientific">Eubacterium limosum</name>
    <dbReference type="NCBI Taxonomy" id="1736"/>
    <lineage>
        <taxon>Bacteria</taxon>
        <taxon>Bacillati</taxon>
        <taxon>Bacillota</taxon>
        <taxon>Clostridia</taxon>
        <taxon>Eubacteriales</taxon>
        <taxon>Eubacteriaceae</taxon>
        <taxon>Eubacterium</taxon>
    </lineage>
</organism>
<proteinExistence type="predicted"/>